<keyword evidence="3 6" id="KW-0812">Transmembrane</keyword>
<dbReference type="GO" id="GO:0005886">
    <property type="term" value="C:plasma membrane"/>
    <property type="evidence" value="ECO:0007669"/>
    <property type="project" value="UniProtKB-ARBA"/>
</dbReference>
<dbReference type="Proteomes" id="UP000612899">
    <property type="component" value="Unassembled WGS sequence"/>
</dbReference>
<name>A0A8J3VEA5_9ACTN</name>
<dbReference type="RefSeq" id="WP_203907100.1">
    <property type="nucleotide sequence ID" value="NZ_BONY01000006.1"/>
</dbReference>
<reference evidence="7" key="1">
    <citation type="submission" date="2021-01" db="EMBL/GenBank/DDBJ databases">
        <title>Whole genome shotgun sequence of Rhizocola hellebori NBRC 109834.</title>
        <authorList>
            <person name="Komaki H."/>
            <person name="Tamura T."/>
        </authorList>
    </citation>
    <scope>NUCLEOTIDE SEQUENCE</scope>
    <source>
        <strain evidence="7">NBRC 109834</strain>
    </source>
</reference>
<gene>
    <name evidence="7" type="ORF">Rhe02_12440</name>
</gene>
<feature type="transmembrane region" description="Helical" evidence="6">
    <location>
        <begin position="58"/>
        <end position="75"/>
    </location>
</feature>
<evidence type="ECO:0000256" key="3">
    <source>
        <dbReference type="ARBA" id="ARBA00022692"/>
    </source>
</evidence>
<sequence length="239" mass="25053">MTAVLARRAPVAKLAASGLLSLVALLTRDPLALGFLIAVSLVLAPAFGVGFADLLRRAWPVLAAAVGIVLTLALFSADRSGDVILHFGPFLMTSSVLNASLSLALRLLALALPALLTFASTDPTDLADSLVQHAKAPPRFAFGALAAFRLLGLFHDEWRTIAMARRARGLRRAFFNTAFVLLVGAIRRGVRLAVAMDARGFDSGAPRTIARPQHFGAADWALIAGALIVAALTLSLAGL</sequence>
<proteinExistence type="predicted"/>
<evidence type="ECO:0000256" key="5">
    <source>
        <dbReference type="ARBA" id="ARBA00023136"/>
    </source>
</evidence>
<evidence type="ECO:0000256" key="1">
    <source>
        <dbReference type="ARBA" id="ARBA00004141"/>
    </source>
</evidence>
<evidence type="ECO:0000256" key="6">
    <source>
        <dbReference type="SAM" id="Phobius"/>
    </source>
</evidence>
<dbReference type="PANTHER" id="PTHR34857:SF2">
    <property type="entry name" value="SLL0384 PROTEIN"/>
    <property type="match status" value="1"/>
</dbReference>
<dbReference type="AlphaFoldDB" id="A0A8J3VEA5"/>
<keyword evidence="5 6" id="KW-0472">Membrane</keyword>
<dbReference type="InterPro" id="IPR003339">
    <property type="entry name" value="ABC/ECF_trnsptr_transmembrane"/>
</dbReference>
<keyword evidence="4 6" id="KW-1133">Transmembrane helix</keyword>
<dbReference type="PANTHER" id="PTHR34857">
    <property type="entry name" value="SLL0384 PROTEIN"/>
    <property type="match status" value="1"/>
</dbReference>
<feature type="transmembrane region" description="Helical" evidence="6">
    <location>
        <begin position="214"/>
        <end position="237"/>
    </location>
</feature>
<keyword evidence="2" id="KW-1003">Cell membrane</keyword>
<comment type="caution">
    <text evidence="7">The sequence shown here is derived from an EMBL/GenBank/DDBJ whole genome shotgun (WGS) entry which is preliminary data.</text>
</comment>
<comment type="subcellular location">
    <subcellularLocation>
        <location evidence="1">Membrane</location>
        <topology evidence="1">Multi-pass membrane protein</topology>
    </subcellularLocation>
</comment>
<dbReference type="EMBL" id="BONY01000006">
    <property type="protein sequence ID" value="GIH03177.1"/>
    <property type="molecule type" value="Genomic_DNA"/>
</dbReference>
<evidence type="ECO:0000256" key="2">
    <source>
        <dbReference type="ARBA" id="ARBA00022475"/>
    </source>
</evidence>
<feature type="transmembrane region" description="Helical" evidence="6">
    <location>
        <begin position="174"/>
        <end position="194"/>
    </location>
</feature>
<evidence type="ECO:0000256" key="4">
    <source>
        <dbReference type="ARBA" id="ARBA00022989"/>
    </source>
</evidence>
<dbReference type="Pfam" id="PF02361">
    <property type="entry name" value="CbiQ"/>
    <property type="match status" value="1"/>
</dbReference>
<evidence type="ECO:0000313" key="7">
    <source>
        <dbReference type="EMBL" id="GIH03177.1"/>
    </source>
</evidence>
<dbReference type="InterPro" id="IPR051611">
    <property type="entry name" value="ECF_transporter_component"/>
</dbReference>
<dbReference type="CDD" id="cd16914">
    <property type="entry name" value="EcfT"/>
    <property type="match status" value="1"/>
</dbReference>
<organism evidence="7 8">
    <name type="scientific">Rhizocola hellebori</name>
    <dbReference type="NCBI Taxonomy" id="1392758"/>
    <lineage>
        <taxon>Bacteria</taxon>
        <taxon>Bacillati</taxon>
        <taxon>Actinomycetota</taxon>
        <taxon>Actinomycetes</taxon>
        <taxon>Micromonosporales</taxon>
        <taxon>Micromonosporaceae</taxon>
        <taxon>Rhizocola</taxon>
    </lineage>
</organism>
<evidence type="ECO:0000313" key="8">
    <source>
        <dbReference type="Proteomes" id="UP000612899"/>
    </source>
</evidence>
<accession>A0A8J3VEA5</accession>
<protein>
    <submittedName>
        <fullName evidence="7">Cobalt ABC transporter permease</fullName>
    </submittedName>
</protein>
<keyword evidence="8" id="KW-1185">Reference proteome</keyword>
<feature type="transmembrane region" description="Helical" evidence="6">
    <location>
        <begin position="96"/>
        <end position="116"/>
    </location>
</feature>